<dbReference type="InterPro" id="IPR036514">
    <property type="entry name" value="SGNH_hydro_sf"/>
</dbReference>
<dbReference type="RefSeq" id="XP_042922981.1">
    <property type="nucleotide sequence ID" value="XM_043064413.1"/>
</dbReference>
<keyword evidence="5" id="KW-1185">Reference proteome</keyword>
<feature type="compositionally biased region" description="Polar residues" evidence="2">
    <location>
        <begin position="1"/>
        <end position="17"/>
    </location>
</feature>
<evidence type="ECO:0000256" key="1">
    <source>
        <dbReference type="ARBA" id="ARBA00022801"/>
    </source>
</evidence>
<dbReference type="GO" id="GO:0052689">
    <property type="term" value="F:carboxylic ester hydrolase activity"/>
    <property type="evidence" value="ECO:0000318"/>
    <property type="project" value="GO_Central"/>
</dbReference>
<dbReference type="EMBL" id="CM008968">
    <property type="protein sequence ID" value="PNW81137.1"/>
    <property type="molecule type" value="Genomic_DNA"/>
</dbReference>
<evidence type="ECO:0000259" key="3">
    <source>
        <dbReference type="Pfam" id="PF03629"/>
    </source>
</evidence>
<feature type="compositionally biased region" description="Pro residues" evidence="2">
    <location>
        <begin position="56"/>
        <end position="76"/>
    </location>
</feature>
<dbReference type="OrthoDB" id="42638at2759"/>
<sequence>MRQQVESGGAETGSSEQDGSRDDGISVPRRQLQARRSRPPRTPRPPPNDIGSRSVSPPPPSPQPPSPPPPPSPTPPLRRHRRRSPSPPPSDIEARGLDQPPPPTSPPPPPPPSPPPPAPPPPSPPPPSPPPPSPPPPLPPPPSPPPPSPPPPSPPPPSPSPPSPPRPPRAPLPKPDVDYLGWTGPIDLTTLKTYDKTDPAIDAGLDIWIIAGQSNAVGENMQGSRPACCSPVPGKLLTFNLGNNPTNQWRDATPCVGCISRGANPAFYDSCGPDLGFGRVLLQLGVSGRVGFVPTAAGGTNLADMWCPGCPLYKDMAQTVVRAMRAAGPNARLRGMLWVQGESDANNDWNAAAYGARFAAFLAAVRQDFAPYMSYAGAPAGGLPVVMAVMSTWKRADIFPYIQEVRDQQLSFNGTNVLKVDMANYGFYLQSMRNPYQPDQVWWDQAIHLTQQGACDMGGDMAAAWAASGLQPW</sequence>
<accession>A0A2K3DKR4</accession>
<feature type="compositionally biased region" description="Pro residues" evidence="2">
    <location>
        <begin position="99"/>
        <end position="174"/>
    </location>
</feature>
<name>A0A2K3DKR4_CHLRE</name>
<dbReference type="Gene3D" id="3.40.50.1110">
    <property type="entry name" value="SGNH hydrolase"/>
    <property type="match status" value="1"/>
</dbReference>
<feature type="compositionally biased region" description="Basic residues" evidence="2">
    <location>
        <begin position="32"/>
        <end position="41"/>
    </location>
</feature>
<dbReference type="InParanoid" id="A0A2K3DKR4"/>
<protein>
    <recommendedName>
        <fullName evidence="3">Sialate O-acetylesterase domain-containing protein</fullName>
    </recommendedName>
</protein>
<dbReference type="ExpressionAtlas" id="A0A2K3DKR4">
    <property type="expression patterns" value="baseline and differential"/>
</dbReference>
<dbReference type="InterPro" id="IPR005181">
    <property type="entry name" value="SASA"/>
</dbReference>
<dbReference type="PANTHER" id="PTHR31988:SF19">
    <property type="entry name" value="9-O-ACETYL-N-ACETYLNEURAMINIC ACID DEACETYLASE-RELATED"/>
    <property type="match status" value="1"/>
</dbReference>
<dbReference type="AlphaFoldDB" id="A0A2K3DKR4"/>
<evidence type="ECO:0000313" key="4">
    <source>
        <dbReference type="EMBL" id="PNW81137.1"/>
    </source>
</evidence>
<dbReference type="PANTHER" id="PTHR31988">
    <property type="entry name" value="ESTERASE, PUTATIVE (DUF303)-RELATED"/>
    <property type="match status" value="1"/>
</dbReference>
<dbReference type="Gramene" id="PNW81137">
    <property type="protein sequence ID" value="PNW81137"/>
    <property type="gene ID" value="CHLRE_07g344000v5"/>
</dbReference>
<dbReference type="Pfam" id="PF03629">
    <property type="entry name" value="SASA"/>
    <property type="match status" value="1"/>
</dbReference>
<dbReference type="SUPFAM" id="SSF52266">
    <property type="entry name" value="SGNH hydrolase"/>
    <property type="match status" value="1"/>
</dbReference>
<feature type="domain" description="Sialate O-acetylesterase" evidence="3">
    <location>
        <begin position="205"/>
        <end position="464"/>
    </location>
</feature>
<dbReference type="Proteomes" id="UP000006906">
    <property type="component" value="Chromosome 7"/>
</dbReference>
<dbReference type="InterPro" id="IPR052940">
    <property type="entry name" value="Carb_Esterase_6"/>
</dbReference>
<keyword evidence="1" id="KW-0378">Hydrolase</keyword>
<dbReference type="FunCoup" id="A0A2K3DKR4">
    <property type="interactions" value="146"/>
</dbReference>
<dbReference type="GeneID" id="5718009"/>
<evidence type="ECO:0000256" key="2">
    <source>
        <dbReference type="SAM" id="MobiDB-lite"/>
    </source>
</evidence>
<feature type="region of interest" description="Disordered" evidence="2">
    <location>
        <begin position="1"/>
        <end position="178"/>
    </location>
</feature>
<dbReference type="KEGG" id="cre:CHLRE_07g344000v5"/>
<dbReference type="PRINTS" id="PR01217">
    <property type="entry name" value="PRICHEXTENSN"/>
</dbReference>
<gene>
    <name evidence="4" type="ORF">CHLRE_07g344000v5</name>
</gene>
<reference evidence="4 5" key="1">
    <citation type="journal article" date="2007" name="Science">
        <title>The Chlamydomonas genome reveals the evolution of key animal and plant functions.</title>
        <authorList>
            <person name="Merchant S.S."/>
            <person name="Prochnik S.E."/>
            <person name="Vallon O."/>
            <person name="Harris E.H."/>
            <person name="Karpowicz S.J."/>
            <person name="Witman G.B."/>
            <person name="Terry A."/>
            <person name="Salamov A."/>
            <person name="Fritz-Laylin L.K."/>
            <person name="Marechal-Drouard L."/>
            <person name="Marshall W.F."/>
            <person name="Qu L.H."/>
            <person name="Nelson D.R."/>
            <person name="Sanderfoot A.A."/>
            <person name="Spalding M.H."/>
            <person name="Kapitonov V.V."/>
            <person name="Ren Q."/>
            <person name="Ferris P."/>
            <person name="Lindquist E."/>
            <person name="Shapiro H."/>
            <person name="Lucas S.M."/>
            <person name="Grimwood J."/>
            <person name="Schmutz J."/>
            <person name="Cardol P."/>
            <person name="Cerutti H."/>
            <person name="Chanfreau G."/>
            <person name="Chen C.L."/>
            <person name="Cognat V."/>
            <person name="Croft M.T."/>
            <person name="Dent R."/>
            <person name="Dutcher S."/>
            <person name="Fernandez E."/>
            <person name="Fukuzawa H."/>
            <person name="Gonzalez-Ballester D."/>
            <person name="Gonzalez-Halphen D."/>
            <person name="Hallmann A."/>
            <person name="Hanikenne M."/>
            <person name="Hippler M."/>
            <person name="Inwood W."/>
            <person name="Jabbari K."/>
            <person name="Kalanon M."/>
            <person name="Kuras R."/>
            <person name="Lefebvre P.A."/>
            <person name="Lemaire S.D."/>
            <person name="Lobanov A.V."/>
            <person name="Lohr M."/>
            <person name="Manuell A."/>
            <person name="Meier I."/>
            <person name="Mets L."/>
            <person name="Mittag M."/>
            <person name="Mittelmeier T."/>
            <person name="Moroney J.V."/>
            <person name="Moseley J."/>
            <person name="Napoli C."/>
            <person name="Nedelcu A.M."/>
            <person name="Niyogi K."/>
            <person name="Novoselov S.V."/>
            <person name="Paulsen I.T."/>
            <person name="Pazour G."/>
            <person name="Purton S."/>
            <person name="Ral J.P."/>
            <person name="Riano-Pachon D.M."/>
            <person name="Riekhof W."/>
            <person name="Rymarquis L."/>
            <person name="Schroda M."/>
            <person name="Stern D."/>
            <person name="Umen J."/>
            <person name="Willows R."/>
            <person name="Wilson N."/>
            <person name="Zimmer S.L."/>
            <person name="Allmer J."/>
            <person name="Balk J."/>
            <person name="Bisova K."/>
            <person name="Chen C.J."/>
            <person name="Elias M."/>
            <person name="Gendler K."/>
            <person name="Hauser C."/>
            <person name="Lamb M.R."/>
            <person name="Ledford H."/>
            <person name="Long J.C."/>
            <person name="Minagawa J."/>
            <person name="Page M.D."/>
            <person name="Pan J."/>
            <person name="Pootakham W."/>
            <person name="Roje S."/>
            <person name="Rose A."/>
            <person name="Stahlberg E."/>
            <person name="Terauchi A.M."/>
            <person name="Yang P."/>
            <person name="Ball S."/>
            <person name="Bowler C."/>
            <person name="Dieckmann C.L."/>
            <person name="Gladyshev V.N."/>
            <person name="Green P."/>
            <person name="Jorgensen R."/>
            <person name="Mayfield S."/>
            <person name="Mueller-Roeber B."/>
            <person name="Rajamani S."/>
            <person name="Sayre R.T."/>
            <person name="Brokstein P."/>
            <person name="Dubchak I."/>
            <person name="Goodstein D."/>
            <person name="Hornick L."/>
            <person name="Huang Y.W."/>
            <person name="Jhaveri J."/>
            <person name="Luo Y."/>
            <person name="Martinez D."/>
            <person name="Ngau W.C."/>
            <person name="Otillar B."/>
            <person name="Poliakov A."/>
            <person name="Porter A."/>
            <person name="Szajkowski L."/>
            <person name="Werner G."/>
            <person name="Zhou K."/>
            <person name="Grigoriev I.V."/>
            <person name="Rokhsar D.S."/>
            <person name="Grossman A.R."/>
        </authorList>
    </citation>
    <scope>NUCLEOTIDE SEQUENCE [LARGE SCALE GENOMIC DNA]</scope>
    <source>
        <strain evidence="5">CC-503</strain>
    </source>
</reference>
<organism evidence="4 5">
    <name type="scientific">Chlamydomonas reinhardtii</name>
    <name type="common">Chlamydomonas smithii</name>
    <dbReference type="NCBI Taxonomy" id="3055"/>
    <lineage>
        <taxon>Eukaryota</taxon>
        <taxon>Viridiplantae</taxon>
        <taxon>Chlorophyta</taxon>
        <taxon>core chlorophytes</taxon>
        <taxon>Chlorophyceae</taxon>
        <taxon>CS clade</taxon>
        <taxon>Chlamydomonadales</taxon>
        <taxon>Chlamydomonadaceae</taxon>
        <taxon>Chlamydomonas</taxon>
    </lineage>
</organism>
<evidence type="ECO:0000313" key="5">
    <source>
        <dbReference type="Proteomes" id="UP000006906"/>
    </source>
</evidence>
<proteinExistence type="predicted"/>
<dbReference type="GO" id="GO:0019752">
    <property type="term" value="P:carboxylic acid metabolic process"/>
    <property type="evidence" value="ECO:0000318"/>
    <property type="project" value="GO_Central"/>
</dbReference>